<keyword evidence="4" id="KW-1015">Disulfide bond</keyword>
<evidence type="ECO:0000256" key="6">
    <source>
        <dbReference type="SAM" id="MobiDB-lite"/>
    </source>
</evidence>
<dbReference type="PROSITE" id="PS50240">
    <property type="entry name" value="TRYPSIN_DOM"/>
    <property type="match status" value="1"/>
</dbReference>
<dbReference type="InterPro" id="IPR043504">
    <property type="entry name" value="Peptidase_S1_PA_chymotrypsin"/>
</dbReference>
<feature type="compositionally biased region" description="Low complexity" evidence="6">
    <location>
        <begin position="859"/>
        <end position="901"/>
    </location>
</feature>
<feature type="compositionally biased region" description="Low complexity" evidence="6">
    <location>
        <begin position="177"/>
        <end position="191"/>
    </location>
</feature>
<evidence type="ECO:0000313" key="8">
    <source>
        <dbReference type="Proteomes" id="UP000504606"/>
    </source>
</evidence>
<feature type="compositionally biased region" description="Pro residues" evidence="6">
    <location>
        <begin position="57"/>
        <end position="70"/>
    </location>
</feature>
<dbReference type="Pfam" id="PF00089">
    <property type="entry name" value="Trypsin"/>
    <property type="match status" value="1"/>
</dbReference>
<feature type="domain" description="Peptidase S1" evidence="7">
    <location>
        <begin position="965"/>
        <end position="1207"/>
    </location>
</feature>
<evidence type="ECO:0000256" key="3">
    <source>
        <dbReference type="ARBA" id="ARBA00022825"/>
    </source>
</evidence>
<evidence type="ECO:0000256" key="4">
    <source>
        <dbReference type="ARBA" id="ARBA00023157"/>
    </source>
</evidence>
<dbReference type="PANTHER" id="PTHR24253">
    <property type="entry name" value="TRANSMEMBRANE PROTEASE SERINE"/>
    <property type="match status" value="1"/>
</dbReference>
<dbReference type="InterPro" id="IPR009003">
    <property type="entry name" value="Peptidase_S1_PA"/>
</dbReference>
<keyword evidence="8" id="KW-1185">Reference proteome</keyword>
<dbReference type="GO" id="GO:0006508">
    <property type="term" value="P:proteolysis"/>
    <property type="evidence" value="ECO:0007669"/>
    <property type="project" value="UniProtKB-KW"/>
</dbReference>
<sequence length="1209" mass="129871">MFNYECSRRSGEVVGTCTDSFLFGACCRLPPGAVYAPDDVDELVAERPENNKLPVAPTRPPPTPAPPPGSRPVASSGTIAVDPLDSAMINDLFLNAALHRPPAQGTYASPDTVLLHKNGSVVTDEGDNLEELLFNRPLTATSKSPPDTSASGLDSGPATGLGSGPAHPELTTFSYVTGPDGAAATASSPSSDHPHPTTKLVSHFASTGRPYPSEPTSWDQIVQSNSIQDAKDEKEKATTSSSSTKPYVAASTTFYTQPAPPRITKPTFYSSTTKWHTTGVTTQRLPSFRPKPSTPSPPKLTSKRPVPTLSDHFVQVPLVTANSQNGVTLPDTPADDNIEVATNAASISHILSILNNSSPTLIDQGPDPVAEPEAHPDPHNTTSGVSTWVSVNGDKPKPLSQQFNTDSTESQDDDDDLTTPSKEYPTETTSNLVTLSTFYSSKRPASTQGSSYYTSVPTRQPPPRPTPRPTTRPSVRPSARPTVRPITARPPTSTTVKVHGPGFGVKPSTPQYYPSSSPASSHYSAEPSTAYETTVLFNPDVQTNVQDDDYYPTVSVTPPPADYGHYSPYPSAYPPTPPPPIHSHYEAPLTASPPPPVPSTSLRPPKPSPMPPPAPTVIVLGPYDPVTNPSSGGGYPTRRPAVPVSSTTESSALPSPNLVYTQVPSNHGQGGTVTIITKRPQRPSSVTASTTTTVTKRTPITISTSSYTTPQPIVSSEIVQTVSAQLGAGTISPGRPQTDHELVAFPPVRDPNLNVTSYPGHTTINDEDYTEYPPEYTEYTTPHLDDTNLDNKVHGFVDKIVQSLQGNFEELENVLFSGDNSTSSAKPVFYTTTTRRPTILSTLATSLRPTRTTTRRPPTRPSKPSTATITITTRKPPTKRPTTQATTKRPTTRPKPSTVPTRRPKPTKKKPTTTPPPEEDEDEDEDDQSSTSGYGSSSTATAEDWDTPDYRSQCGVRPHVKSGRVVGGKGARFGEWPWQVLVRESTWLGLFTKNKCGGVLITQKYVITAAHCQPGFLASLVAVFGEYDISGELEPKRSVSKNVRRVIVHRQYDAATFENDLALLELESPVSYDTHIVPICMPQDGEDFTGRMATVTGWGRLKYGGGVPSVLQEVQVPVIENSVCQEMFQTSGHAKNIIGSFLCAGYANGQRDSCEGDSGGPLMVERDDGHWVLVGTVSHGIKCAAPYLPGVYMRTTFYKPWLKSITGVS</sequence>
<evidence type="ECO:0000256" key="2">
    <source>
        <dbReference type="ARBA" id="ARBA00022801"/>
    </source>
</evidence>
<keyword evidence="2 5" id="KW-0378">Hydrolase</keyword>
<protein>
    <submittedName>
        <fullName evidence="9">Serine protease filzig</fullName>
    </submittedName>
</protein>
<dbReference type="AlphaFoldDB" id="A0A9C6XAB6"/>
<dbReference type="InterPro" id="IPR018114">
    <property type="entry name" value="TRYPSIN_HIS"/>
</dbReference>
<dbReference type="Gene3D" id="2.40.10.10">
    <property type="entry name" value="Trypsin-like serine proteases"/>
    <property type="match status" value="1"/>
</dbReference>
<feature type="region of interest" description="Disordered" evidence="6">
    <location>
        <begin position="359"/>
        <end position="526"/>
    </location>
</feature>
<proteinExistence type="predicted"/>
<dbReference type="SUPFAM" id="SSF50494">
    <property type="entry name" value="Trypsin-like serine proteases"/>
    <property type="match status" value="1"/>
</dbReference>
<feature type="compositionally biased region" description="Low complexity" evidence="6">
    <location>
        <begin position="471"/>
        <end position="485"/>
    </location>
</feature>
<evidence type="ECO:0000259" key="7">
    <source>
        <dbReference type="PROSITE" id="PS50240"/>
    </source>
</evidence>
<feature type="compositionally biased region" description="Basic residues" evidence="6">
    <location>
        <begin position="902"/>
        <end position="911"/>
    </location>
</feature>
<feature type="region of interest" description="Disordered" evidence="6">
    <location>
        <begin position="139"/>
        <end position="218"/>
    </location>
</feature>
<dbReference type="KEGG" id="foc:113205616"/>
<feature type="region of interest" description="Disordered" evidence="6">
    <location>
        <begin position="276"/>
        <end position="305"/>
    </location>
</feature>
<dbReference type="PROSITE" id="PS00135">
    <property type="entry name" value="TRYPSIN_SER"/>
    <property type="match status" value="1"/>
</dbReference>
<dbReference type="CDD" id="cd00190">
    <property type="entry name" value="Tryp_SPc"/>
    <property type="match status" value="1"/>
</dbReference>
<feature type="compositionally biased region" description="Low complexity" evidence="6">
    <location>
        <begin position="843"/>
        <end position="852"/>
    </location>
</feature>
<feature type="compositionally biased region" description="Pro residues" evidence="6">
    <location>
        <begin position="459"/>
        <end position="470"/>
    </location>
</feature>
<feature type="region of interest" description="Disordered" evidence="6">
    <location>
        <begin position="753"/>
        <end position="773"/>
    </location>
</feature>
<feature type="region of interest" description="Disordered" evidence="6">
    <location>
        <begin position="49"/>
        <end position="74"/>
    </location>
</feature>
<reference evidence="9" key="1">
    <citation type="submission" date="2025-08" db="UniProtKB">
        <authorList>
            <consortium name="RefSeq"/>
        </authorList>
    </citation>
    <scope>IDENTIFICATION</scope>
    <source>
        <tissue evidence="9">Whole organism</tissue>
    </source>
</reference>
<feature type="compositionally biased region" description="Pro residues" evidence="6">
    <location>
        <begin position="591"/>
        <end position="615"/>
    </location>
</feature>
<dbReference type="OrthoDB" id="414661at2759"/>
<feature type="compositionally biased region" description="Acidic residues" evidence="6">
    <location>
        <begin position="917"/>
        <end position="928"/>
    </location>
</feature>
<feature type="compositionally biased region" description="Polar residues" evidence="6">
    <location>
        <begin position="753"/>
        <end position="763"/>
    </location>
</feature>
<evidence type="ECO:0000313" key="9">
    <source>
        <dbReference type="RefSeq" id="XP_052132068.1"/>
    </source>
</evidence>
<feature type="compositionally biased region" description="Polar residues" evidence="6">
    <location>
        <begin position="276"/>
        <end position="285"/>
    </location>
</feature>
<organism evidence="8 9">
    <name type="scientific">Frankliniella occidentalis</name>
    <name type="common">Western flower thrips</name>
    <name type="synonym">Euthrips occidentalis</name>
    <dbReference type="NCBI Taxonomy" id="133901"/>
    <lineage>
        <taxon>Eukaryota</taxon>
        <taxon>Metazoa</taxon>
        <taxon>Ecdysozoa</taxon>
        <taxon>Arthropoda</taxon>
        <taxon>Hexapoda</taxon>
        <taxon>Insecta</taxon>
        <taxon>Pterygota</taxon>
        <taxon>Neoptera</taxon>
        <taxon>Paraneoptera</taxon>
        <taxon>Thysanoptera</taxon>
        <taxon>Terebrantia</taxon>
        <taxon>Thripoidea</taxon>
        <taxon>Thripidae</taxon>
        <taxon>Frankliniella</taxon>
    </lineage>
</organism>
<feature type="compositionally biased region" description="Polar residues" evidence="6">
    <location>
        <begin position="644"/>
        <end position="656"/>
    </location>
</feature>
<feature type="region of interest" description="Disordered" evidence="6">
    <location>
        <begin position="543"/>
        <end position="656"/>
    </location>
</feature>
<feature type="compositionally biased region" description="Low complexity" evidence="6">
    <location>
        <begin position="929"/>
        <end position="942"/>
    </location>
</feature>
<dbReference type="PROSITE" id="PS00134">
    <property type="entry name" value="TRYPSIN_HIS"/>
    <property type="match status" value="1"/>
</dbReference>
<feature type="compositionally biased region" description="Pro residues" evidence="6">
    <location>
        <begin position="571"/>
        <end position="581"/>
    </location>
</feature>
<dbReference type="RefSeq" id="XP_052132068.1">
    <property type="nucleotide sequence ID" value="XM_052276108.1"/>
</dbReference>
<accession>A0A9C6XAB6</accession>
<dbReference type="PANTHER" id="PTHR24253:SF145">
    <property type="entry name" value="SERINE PROTEASE FILZIG"/>
    <property type="match status" value="1"/>
</dbReference>
<name>A0A9C6XAB6_FRAOC</name>
<feature type="compositionally biased region" description="Polar residues" evidence="6">
    <location>
        <begin position="426"/>
        <end position="453"/>
    </location>
</feature>
<dbReference type="GO" id="GO:0004252">
    <property type="term" value="F:serine-type endopeptidase activity"/>
    <property type="evidence" value="ECO:0007669"/>
    <property type="project" value="InterPro"/>
</dbReference>
<keyword evidence="1 5" id="KW-0645">Protease</keyword>
<feature type="compositionally biased region" description="Polar residues" evidence="6">
    <location>
        <begin position="139"/>
        <end position="152"/>
    </location>
</feature>
<dbReference type="FunFam" id="2.40.10.10:FF:000006">
    <property type="entry name" value="Serine proteinase stubble"/>
    <property type="match status" value="1"/>
</dbReference>
<evidence type="ECO:0000256" key="5">
    <source>
        <dbReference type="RuleBase" id="RU363034"/>
    </source>
</evidence>
<dbReference type="PRINTS" id="PR00722">
    <property type="entry name" value="CHYMOTRYPSIN"/>
</dbReference>
<evidence type="ECO:0000256" key="1">
    <source>
        <dbReference type="ARBA" id="ARBA00022670"/>
    </source>
</evidence>
<feature type="compositionally biased region" description="Polar residues" evidence="6">
    <location>
        <begin position="379"/>
        <end position="390"/>
    </location>
</feature>
<dbReference type="InterPro" id="IPR033116">
    <property type="entry name" value="TRYPSIN_SER"/>
</dbReference>
<dbReference type="GeneID" id="113205616"/>
<dbReference type="InterPro" id="IPR001314">
    <property type="entry name" value="Peptidase_S1A"/>
</dbReference>
<keyword evidence="3 5" id="KW-0720">Serine protease</keyword>
<dbReference type="Proteomes" id="UP000504606">
    <property type="component" value="Unplaced"/>
</dbReference>
<gene>
    <name evidence="9" type="primary">LOC113205616</name>
</gene>
<feature type="region of interest" description="Disordered" evidence="6">
    <location>
        <begin position="843"/>
        <end position="965"/>
    </location>
</feature>
<dbReference type="InterPro" id="IPR001254">
    <property type="entry name" value="Trypsin_dom"/>
</dbReference>
<dbReference type="SMART" id="SM00020">
    <property type="entry name" value="Tryp_SPc"/>
    <property type="match status" value="1"/>
</dbReference>
<feature type="compositionally biased region" description="Low complexity" evidence="6">
    <location>
        <begin position="507"/>
        <end position="526"/>
    </location>
</feature>